<dbReference type="CDD" id="cd08357">
    <property type="entry name" value="VOC_like"/>
    <property type="match status" value="1"/>
</dbReference>
<sequence>MKSKLTPFHVAIPVYDLEETRKFYTTAVGCSEGRSSDHWIDFNLYGHQFVAHLKPRPDKEVEHHFNPVDGHNVPIPHYGVVLEWDEFKTLEKRLKEHQIKFVIEPYIRFKGLPGEQATMFFLDPSGNALEFKSFKDFGQLFAT</sequence>
<keyword evidence="3" id="KW-1185">Reference proteome</keyword>
<feature type="domain" description="VOC" evidence="1">
    <location>
        <begin position="6"/>
        <end position="134"/>
    </location>
</feature>
<dbReference type="InterPro" id="IPR029068">
    <property type="entry name" value="Glyas_Bleomycin-R_OHBP_Dase"/>
</dbReference>
<dbReference type="Gene3D" id="3.10.180.10">
    <property type="entry name" value="2,3-Dihydroxybiphenyl 1,2-Dioxygenase, domain 1"/>
    <property type="match status" value="1"/>
</dbReference>
<name>A0A562TWV8_9SPHI</name>
<comment type="caution">
    <text evidence="2">The sequence shown here is derived from an EMBL/GenBank/DDBJ whole genome shotgun (WGS) entry which is preliminary data.</text>
</comment>
<dbReference type="AlphaFoldDB" id="A0A562TWV8"/>
<dbReference type="OrthoDB" id="793940at2"/>
<gene>
    <name evidence="2" type="ORF">JN11_03141</name>
</gene>
<protein>
    <recommendedName>
        <fullName evidence="1">VOC domain-containing protein</fullName>
    </recommendedName>
</protein>
<proteinExistence type="predicted"/>
<dbReference type="InterPro" id="IPR037523">
    <property type="entry name" value="VOC_core"/>
</dbReference>
<accession>A0A562TWV8</accession>
<dbReference type="PANTHER" id="PTHR39434:SF1">
    <property type="entry name" value="VOC DOMAIN-CONTAINING PROTEIN"/>
    <property type="match status" value="1"/>
</dbReference>
<evidence type="ECO:0000313" key="2">
    <source>
        <dbReference type="EMBL" id="TWI98062.1"/>
    </source>
</evidence>
<dbReference type="EMBL" id="VLLI01000009">
    <property type="protein sequence ID" value="TWI98062.1"/>
    <property type="molecule type" value="Genomic_DNA"/>
</dbReference>
<evidence type="ECO:0000313" key="3">
    <source>
        <dbReference type="Proteomes" id="UP000317010"/>
    </source>
</evidence>
<dbReference type="Pfam" id="PF00903">
    <property type="entry name" value="Glyoxalase"/>
    <property type="match status" value="1"/>
</dbReference>
<evidence type="ECO:0000259" key="1">
    <source>
        <dbReference type="PROSITE" id="PS51819"/>
    </source>
</evidence>
<dbReference type="RefSeq" id="WP_144913991.1">
    <property type="nucleotide sequence ID" value="NZ_VLLI01000009.1"/>
</dbReference>
<dbReference type="InterPro" id="IPR004360">
    <property type="entry name" value="Glyas_Fos-R_dOase_dom"/>
</dbReference>
<dbReference type="PROSITE" id="PS51819">
    <property type="entry name" value="VOC"/>
    <property type="match status" value="1"/>
</dbReference>
<reference evidence="2 3" key="1">
    <citation type="submission" date="2019-07" db="EMBL/GenBank/DDBJ databases">
        <title>Genomic Encyclopedia of Archaeal and Bacterial Type Strains, Phase II (KMG-II): from individual species to whole genera.</title>
        <authorList>
            <person name="Goeker M."/>
        </authorList>
    </citation>
    <scope>NUCLEOTIDE SEQUENCE [LARGE SCALE GENOMIC DNA]</scope>
    <source>
        <strain evidence="2 3">ATCC BAA-1854</strain>
    </source>
</reference>
<dbReference type="SUPFAM" id="SSF54593">
    <property type="entry name" value="Glyoxalase/Bleomycin resistance protein/Dihydroxybiphenyl dioxygenase"/>
    <property type="match status" value="1"/>
</dbReference>
<dbReference type="PANTHER" id="PTHR39434">
    <property type="match status" value="1"/>
</dbReference>
<organism evidence="2 3">
    <name type="scientific">Mucilaginibacter frigoritolerans</name>
    <dbReference type="NCBI Taxonomy" id="652788"/>
    <lineage>
        <taxon>Bacteria</taxon>
        <taxon>Pseudomonadati</taxon>
        <taxon>Bacteroidota</taxon>
        <taxon>Sphingobacteriia</taxon>
        <taxon>Sphingobacteriales</taxon>
        <taxon>Sphingobacteriaceae</taxon>
        <taxon>Mucilaginibacter</taxon>
    </lineage>
</organism>
<dbReference type="Proteomes" id="UP000317010">
    <property type="component" value="Unassembled WGS sequence"/>
</dbReference>